<dbReference type="RefSeq" id="WP_104985578.1">
    <property type="nucleotide sequence ID" value="NZ_CP012673.1"/>
</dbReference>
<feature type="domain" description="Thymidylate synthase/dCMP hydroxymethylase" evidence="4">
    <location>
        <begin position="10"/>
        <end position="224"/>
    </location>
</feature>
<dbReference type="GO" id="GO:0006231">
    <property type="term" value="P:dTMP biosynthetic process"/>
    <property type="evidence" value="ECO:0007669"/>
    <property type="project" value="InterPro"/>
</dbReference>
<accession>A0A2L0F825</accession>
<evidence type="ECO:0000313" key="6">
    <source>
        <dbReference type="Proteomes" id="UP000238348"/>
    </source>
</evidence>
<dbReference type="InterPro" id="IPR036926">
    <property type="entry name" value="Thymidate_synth/dCMP_Mease_sf"/>
</dbReference>
<sequence>MFISEDTLDDVLRRIIRKLIRSKTRIKTSRGMTREIFGVLLQIDNPRARLSRTESKSTLFSCLGELLWYLAKTDKLSFIAYYAEKYRDESEDKKTIRGAYGPRLFGMNGQNQIQNVLRVLGENRRSRRAVIQIFDSSDIARRHKEIPCTCTMQFAIRHKRLDMLTNMRSNDAFLGLPHDVFAFTMIQEIMASALNVRMGTYRHAVGSLHLYEKNIESARAYLREGWQSRVSMPRMPKGDPFCAIDVLLNAERDFREGRTINVKDLGLDPYWEDLARILQIYRHYRNNERENIAPLKSLMHSRVYDSYIEKKRRTVPKQVKQSSNTQ</sequence>
<evidence type="ECO:0000313" key="5">
    <source>
        <dbReference type="EMBL" id="AUX47579.1"/>
    </source>
</evidence>
<proteinExistence type="predicted"/>
<dbReference type="EMBL" id="CP012673">
    <property type="protein sequence ID" value="AUX47579.1"/>
    <property type="molecule type" value="Genomic_DNA"/>
</dbReference>
<reference evidence="5 6" key="1">
    <citation type="submission" date="2015-09" db="EMBL/GenBank/DDBJ databases">
        <title>Sorangium comparison.</title>
        <authorList>
            <person name="Zaburannyi N."/>
            <person name="Bunk B."/>
            <person name="Overmann J."/>
            <person name="Mueller R."/>
        </authorList>
    </citation>
    <scope>NUCLEOTIDE SEQUENCE [LARGE SCALE GENOMIC DNA]</scope>
    <source>
        <strain evidence="5 6">So ce26</strain>
    </source>
</reference>
<keyword evidence="3 5" id="KW-0808">Transferase</keyword>
<evidence type="ECO:0000256" key="1">
    <source>
        <dbReference type="ARBA" id="ARBA00011947"/>
    </source>
</evidence>
<dbReference type="CDD" id="cd00351">
    <property type="entry name" value="TS_Pyrimidine_HMase"/>
    <property type="match status" value="1"/>
</dbReference>
<dbReference type="Gene3D" id="3.30.572.10">
    <property type="entry name" value="Thymidylate synthase/dCMP hydroxymethylase domain"/>
    <property type="match status" value="1"/>
</dbReference>
<dbReference type="Proteomes" id="UP000238348">
    <property type="component" value="Chromosome"/>
</dbReference>
<dbReference type="PANTHER" id="PTHR11548:SF9">
    <property type="entry name" value="THYMIDYLATE SYNTHASE"/>
    <property type="match status" value="1"/>
</dbReference>
<dbReference type="GO" id="GO:0005829">
    <property type="term" value="C:cytosol"/>
    <property type="evidence" value="ECO:0007669"/>
    <property type="project" value="TreeGrafter"/>
</dbReference>
<keyword evidence="2 5" id="KW-0489">Methyltransferase</keyword>
<dbReference type="PANTHER" id="PTHR11548">
    <property type="entry name" value="THYMIDYLATE SYNTHASE 1"/>
    <property type="match status" value="1"/>
</dbReference>
<dbReference type="Pfam" id="PF00303">
    <property type="entry name" value="Thymidylat_synt"/>
    <property type="match status" value="1"/>
</dbReference>
<dbReference type="OrthoDB" id="9774633at2"/>
<organism evidence="5 6">
    <name type="scientific">Sorangium cellulosum</name>
    <name type="common">Polyangium cellulosum</name>
    <dbReference type="NCBI Taxonomy" id="56"/>
    <lineage>
        <taxon>Bacteria</taxon>
        <taxon>Pseudomonadati</taxon>
        <taxon>Myxococcota</taxon>
        <taxon>Polyangia</taxon>
        <taxon>Polyangiales</taxon>
        <taxon>Polyangiaceae</taxon>
        <taxon>Sorangium</taxon>
    </lineage>
</organism>
<dbReference type="EC" id="2.1.1.45" evidence="1"/>
<evidence type="ECO:0000256" key="3">
    <source>
        <dbReference type="ARBA" id="ARBA00022679"/>
    </source>
</evidence>
<dbReference type="SUPFAM" id="SSF55831">
    <property type="entry name" value="Thymidylate synthase/dCMP hydroxymethylase"/>
    <property type="match status" value="1"/>
</dbReference>
<gene>
    <name evidence="5" type="primary">thyA</name>
    <name evidence="5" type="ORF">SOCE26_091010</name>
</gene>
<dbReference type="AlphaFoldDB" id="A0A2L0F825"/>
<dbReference type="PRINTS" id="PR00108">
    <property type="entry name" value="THYMDSNTHASE"/>
</dbReference>
<dbReference type="GO" id="GO:0004799">
    <property type="term" value="F:thymidylate synthase activity"/>
    <property type="evidence" value="ECO:0007669"/>
    <property type="project" value="UniProtKB-EC"/>
</dbReference>
<name>A0A2L0F825_SORCE</name>
<dbReference type="InterPro" id="IPR023451">
    <property type="entry name" value="Thymidate_synth/dCMP_Mease_dom"/>
</dbReference>
<dbReference type="InterPro" id="IPR045097">
    <property type="entry name" value="Thymidate_synth/dCMP_Mease"/>
</dbReference>
<dbReference type="InterPro" id="IPR000398">
    <property type="entry name" value="Thymidylate_synthase"/>
</dbReference>
<protein>
    <recommendedName>
        <fullName evidence="1">thymidylate synthase</fullName>
        <ecNumber evidence="1">2.1.1.45</ecNumber>
    </recommendedName>
</protein>
<evidence type="ECO:0000256" key="2">
    <source>
        <dbReference type="ARBA" id="ARBA00022603"/>
    </source>
</evidence>
<evidence type="ECO:0000259" key="4">
    <source>
        <dbReference type="Pfam" id="PF00303"/>
    </source>
</evidence>
<dbReference type="GO" id="GO:0032259">
    <property type="term" value="P:methylation"/>
    <property type="evidence" value="ECO:0007669"/>
    <property type="project" value="UniProtKB-KW"/>
</dbReference>